<evidence type="ECO:0000313" key="6">
    <source>
        <dbReference type="EMBL" id="KAF9511399.1"/>
    </source>
</evidence>
<dbReference type="InterPro" id="IPR012677">
    <property type="entry name" value="Nucleotide-bd_a/b_plait_sf"/>
</dbReference>
<sequence length="391" mass="44752">MLPIPSRAHPYVKLLASRAFSSSSACNGRTGPHSKEEKEKRAARASRNSPKPLTPAQLAQIKSTPHKVRERRAMRGISEDHAVGQLTAPQLSDYHKLIRRGALLSPNGQYEPSAEQWFKDKKHRWERIRGVDFIPPIEPHNPLQHARRLFNANKKRKEEEERARSRARWVAESAALGKGKEASENSKRDRRRELVTSAALAPPKSDDQTSAGPDLMGVGRKVYLPNIIFRLMPNHTPKGEPYNPYEATFRIPQSVTKTDVRSYLRAMYGLQITYIRTDNYFSPIVRRPHQPKGRHPFVFPEMMEDMTLTERESRQKYLNETFYLDFLLKDRREAQVRSLGIHAGWNGRVTGKKNILNNARDLLDEREEKLVDAMDGVVNHFDKAPNPSDGA</sequence>
<dbReference type="EMBL" id="MU129001">
    <property type="protein sequence ID" value="KAF9511399.1"/>
    <property type="molecule type" value="Genomic_DNA"/>
</dbReference>
<keyword evidence="7" id="KW-1185">Reference proteome</keyword>
<dbReference type="SUPFAM" id="SSF54189">
    <property type="entry name" value="Ribosomal proteins S24e, L23 and L15e"/>
    <property type="match status" value="1"/>
</dbReference>
<feature type="compositionally biased region" description="Basic and acidic residues" evidence="5">
    <location>
        <begin position="33"/>
        <end position="42"/>
    </location>
</feature>
<dbReference type="PANTHER" id="PTHR12059">
    <property type="entry name" value="RIBOSOMAL PROTEIN L23-RELATED"/>
    <property type="match status" value="1"/>
</dbReference>
<gene>
    <name evidence="6" type="ORF">BS47DRAFT_1346920</name>
</gene>
<feature type="region of interest" description="Disordered" evidence="5">
    <location>
        <begin position="152"/>
        <end position="214"/>
    </location>
</feature>
<name>A0A9P6AST9_9AGAM</name>
<keyword evidence="3" id="KW-0687">Ribonucleoprotein</keyword>
<organism evidence="6 7">
    <name type="scientific">Hydnum rufescens UP504</name>
    <dbReference type="NCBI Taxonomy" id="1448309"/>
    <lineage>
        <taxon>Eukaryota</taxon>
        <taxon>Fungi</taxon>
        <taxon>Dikarya</taxon>
        <taxon>Basidiomycota</taxon>
        <taxon>Agaricomycotina</taxon>
        <taxon>Agaricomycetes</taxon>
        <taxon>Cantharellales</taxon>
        <taxon>Hydnaceae</taxon>
        <taxon>Hydnum</taxon>
    </lineage>
</organism>
<dbReference type="InterPro" id="IPR012678">
    <property type="entry name" value="Ribosomal_uL23/eL15/eS24_sf"/>
</dbReference>
<protein>
    <recommendedName>
        <fullName evidence="4">Large ribosomal subunit protein uL23m</fullName>
    </recommendedName>
</protein>
<dbReference type="Gene3D" id="3.30.70.330">
    <property type="match status" value="1"/>
</dbReference>
<feature type="compositionally biased region" description="Basic and acidic residues" evidence="5">
    <location>
        <begin position="178"/>
        <end position="194"/>
    </location>
</feature>
<dbReference type="GO" id="GO:0003735">
    <property type="term" value="F:structural constituent of ribosome"/>
    <property type="evidence" value="ECO:0007669"/>
    <property type="project" value="InterPro"/>
</dbReference>
<evidence type="ECO:0000313" key="7">
    <source>
        <dbReference type="Proteomes" id="UP000886523"/>
    </source>
</evidence>
<evidence type="ECO:0000256" key="2">
    <source>
        <dbReference type="ARBA" id="ARBA00022980"/>
    </source>
</evidence>
<comment type="similarity">
    <text evidence="1">Belongs to the universal ribosomal protein uL23 family.</text>
</comment>
<keyword evidence="2" id="KW-0689">Ribosomal protein</keyword>
<evidence type="ECO:0000256" key="5">
    <source>
        <dbReference type="SAM" id="MobiDB-lite"/>
    </source>
</evidence>
<proteinExistence type="inferred from homology"/>
<comment type="caution">
    <text evidence="6">The sequence shown here is derived from an EMBL/GenBank/DDBJ whole genome shotgun (WGS) entry which is preliminary data.</text>
</comment>
<accession>A0A9P6AST9</accession>
<dbReference type="AlphaFoldDB" id="A0A9P6AST9"/>
<dbReference type="OrthoDB" id="275582at2759"/>
<dbReference type="GO" id="GO:0032543">
    <property type="term" value="P:mitochondrial translation"/>
    <property type="evidence" value="ECO:0007669"/>
    <property type="project" value="TreeGrafter"/>
</dbReference>
<evidence type="ECO:0000256" key="3">
    <source>
        <dbReference type="ARBA" id="ARBA00023274"/>
    </source>
</evidence>
<evidence type="ECO:0000256" key="1">
    <source>
        <dbReference type="ARBA" id="ARBA00006700"/>
    </source>
</evidence>
<reference evidence="6" key="1">
    <citation type="journal article" date="2020" name="Nat. Commun.">
        <title>Large-scale genome sequencing of mycorrhizal fungi provides insights into the early evolution of symbiotic traits.</title>
        <authorList>
            <person name="Miyauchi S."/>
            <person name="Kiss E."/>
            <person name="Kuo A."/>
            <person name="Drula E."/>
            <person name="Kohler A."/>
            <person name="Sanchez-Garcia M."/>
            <person name="Morin E."/>
            <person name="Andreopoulos B."/>
            <person name="Barry K.W."/>
            <person name="Bonito G."/>
            <person name="Buee M."/>
            <person name="Carver A."/>
            <person name="Chen C."/>
            <person name="Cichocki N."/>
            <person name="Clum A."/>
            <person name="Culley D."/>
            <person name="Crous P.W."/>
            <person name="Fauchery L."/>
            <person name="Girlanda M."/>
            <person name="Hayes R.D."/>
            <person name="Keri Z."/>
            <person name="LaButti K."/>
            <person name="Lipzen A."/>
            <person name="Lombard V."/>
            <person name="Magnuson J."/>
            <person name="Maillard F."/>
            <person name="Murat C."/>
            <person name="Nolan M."/>
            <person name="Ohm R.A."/>
            <person name="Pangilinan J."/>
            <person name="Pereira M.F."/>
            <person name="Perotto S."/>
            <person name="Peter M."/>
            <person name="Pfister S."/>
            <person name="Riley R."/>
            <person name="Sitrit Y."/>
            <person name="Stielow J.B."/>
            <person name="Szollosi G."/>
            <person name="Zifcakova L."/>
            <person name="Stursova M."/>
            <person name="Spatafora J.W."/>
            <person name="Tedersoo L."/>
            <person name="Vaario L.M."/>
            <person name="Yamada A."/>
            <person name="Yan M."/>
            <person name="Wang P."/>
            <person name="Xu J."/>
            <person name="Bruns T."/>
            <person name="Baldrian P."/>
            <person name="Vilgalys R."/>
            <person name="Dunand C."/>
            <person name="Henrissat B."/>
            <person name="Grigoriev I.V."/>
            <person name="Hibbett D."/>
            <person name="Nagy L.G."/>
            <person name="Martin F.M."/>
        </authorList>
    </citation>
    <scope>NUCLEOTIDE SEQUENCE</scope>
    <source>
        <strain evidence="6">UP504</strain>
    </source>
</reference>
<dbReference type="GO" id="GO:0005762">
    <property type="term" value="C:mitochondrial large ribosomal subunit"/>
    <property type="evidence" value="ECO:0007669"/>
    <property type="project" value="TreeGrafter"/>
</dbReference>
<feature type="region of interest" description="Disordered" evidence="5">
    <location>
        <begin position="20"/>
        <end position="55"/>
    </location>
</feature>
<evidence type="ECO:0000256" key="4">
    <source>
        <dbReference type="ARBA" id="ARBA00039977"/>
    </source>
</evidence>
<dbReference type="PANTHER" id="PTHR12059:SF5">
    <property type="entry name" value="LARGE RIBOSOMAL SUBUNIT PROTEIN UL23M"/>
    <property type="match status" value="1"/>
</dbReference>
<dbReference type="InterPro" id="IPR013025">
    <property type="entry name" value="Ribosomal_uL23-like"/>
</dbReference>
<dbReference type="Proteomes" id="UP000886523">
    <property type="component" value="Unassembled WGS sequence"/>
</dbReference>